<evidence type="ECO:0000313" key="2">
    <source>
        <dbReference type="EMBL" id="MBI3127843.1"/>
    </source>
</evidence>
<comment type="caution">
    <text evidence="2">The sequence shown here is derived from an EMBL/GenBank/DDBJ whole genome shotgun (WGS) entry which is preliminary data.</text>
</comment>
<organism evidence="2 3">
    <name type="scientific">Tectimicrobiota bacterium</name>
    <dbReference type="NCBI Taxonomy" id="2528274"/>
    <lineage>
        <taxon>Bacteria</taxon>
        <taxon>Pseudomonadati</taxon>
        <taxon>Nitrospinota/Tectimicrobiota group</taxon>
        <taxon>Candidatus Tectimicrobiota</taxon>
    </lineage>
</organism>
<evidence type="ECO:0000313" key="3">
    <source>
        <dbReference type="Proteomes" id="UP000782312"/>
    </source>
</evidence>
<feature type="signal peptide" evidence="1">
    <location>
        <begin position="1"/>
        <end position="23"/>
    </location>
</feature>
<evidence type="ECO:0000256" key="1">
    <source>
        <dbReference type="SAM" id="SignalP"/>
    </source>
</evidence>
<sequence>MAVFRMLAVVVAIWTLSADAALAAPQEVHPLTRSECAAVREMLEEAVPIGPGWRMSESAFPPGVPWVSGRFCRLLAVGTGEHVESEKIRSAEDIAGYIAGALRRADWSEEHFARKFRAEENGQRAFALEKGRAVCRVTLVSKPVSAVSARPVREARKNGAGSLSPYERSYWIGVDCFKR</sequence>
<feature type="chain" id="PRO_5037082314" description="DUF3757 domain-containing protein" evidence="1">
    <location>
        <begin position="24"/>
        <end position="179"/>
    </location>
</feature>
<accession>A0A932MNJ9</accession>
<keyword evidence="1" id="KW-0732">Signal</keyword>
<proteinExistence type="predicted"/>
<dbReference type="Proteomes" id="UP000782312">
    <property type="component" value="Unassembled WGS sequence"/>
</dbReference>
<gene>
    <name evidence="2" type="ORF">HYZ11_09585</name>
</gene>
<name>A0A932MNJ9_UNCTE</name>
<protein>
    <recommendedName>
        <fullName evidence="4">DUF3757 domain-containing protein</fullName>
    </recommendedName>
</protein>
<dbReference type="EMBL" id="JACPUR010000019">
    <property type="protein sequence ID" value="MBI3127843.1"/>
    <property type="molecule type" value="Genomic_DNA"/>
</dbReference>
<reference evidence="2" key="1">
    <citation type="submission" date="2020-07" db="EMBL/GenBank/DDBJ databases">
        <title>Huge and variable diversity of episymbiotic CPR bacteria and DPANN archaea in groundwater ecosystems.</title>
        <authorList>
            <person name="He C.Y."/>
            <person name="Keren R."/>
            <person name="Whittaker M."/>
            <person name="Farag I.F."/>
            <person name="Doudna J."/>
            <person name="Cate J.H.D."/>
            <person name="Banfield J.F."/>
        </authorList>
    </citation>
    <scope>NUCLEOTIDE SEQUENCE</scope>
    <source>
        <strain evidence="2">NC_groundwater_763_Ag_S-0.2um_68_21</strain>
    </source>
</reference>
<dbReference type="AlphaFoldDB" id="A0A932MNJ9"/>
<evidence type="ECO:0008006" key="4">
    <source>
        <dbReference type="Google" id="ProtNLM"/>
    </source>
</evidence>